<gene>
    <name evidence="5" type="ORF">N0V89_002334</name>
</gene>
<reference evidence="5" key="1">
    <citation type="submission" date="2022-10" db="EMBL/GenBank/DDBJ databases">
        <title>Tapping the CABI collections for fungal endophytes: first genome assemblies for Collariella, Neodidymelliopsis, Ascochyta clinopodiicola, Didymella pomorum, Didymosphaeria variabile, Neocosmospora piperis and Neocucurbitaria cava.</title>
        <authorList>
            <person name="Hill R."/>
        </authorList>
    </citation>
    <scope>NUCLEOTIDE SEQUENCE</scope>
    <source>
        <strain evidence="5">IMI 356815</strain>
    </source>
</reference>
<keyword evidence="1 3" id="KW-0732">Signal</keyword>
<feature type="region of interest" description="Disordered" evidence="2">
    <location>
        <begin position="964"/>
        <end position="1009"/>
    </location>
</feature>
<evidence type="ECO:0000256" key="3">
    <source>
        <dbReference type="SAM" id="SignalP"/>
    </source>
</evidence>
<dbReference type="Gene3D" id="3.40.50.1110">
    <property type="entry name" value="SGNH hydrolase"/>
    <property type="match status" value="1"/>
</dbReference>
<dbReference type="GeneID" id="80905864"/>
<dbReference type="Gene3D" id="2.130.10.130">
    <property type="entry name" value="Integrin alpha, N-terminal"/>
    <property type="match status" value="1"/>
</dbReference>
<evidence type="ECO:0000256" key="2">
    <source>
        <dbReference type="SAM" id="MobiDB-lite"/>
    </source>
</evidence>
<evidence type="ECO:0000256" key="1">
    <source>
        <dbReference type="ARBA" id="ARBA00022729"/>
    </source>
</evidence>
<dbReference type="InterPro" id="IPR013517">
    <property type="entry name" value="FG-GAP"/>
</dbReference>
<dbReference type="InterPro" id="IPR051532">
    <property type="entry name" value="Ester_Hydrolysis_Enzymes"/>
</dbReference>
<dbReference type="InterPro" id="IPR028994">
    <property type="entry name" value="Integrin_alpha_N"/>
</dbReference>
<proteinExistence type="predicted"/>
<accession>A0A9W9CEK2</accession>
<dbReference type="PANTHER" id="PTHR30383:SF31">
    <property type="entry name" value="SGNH HYDROLASE-TYPE ESTERASE DOMAIN-CONTAINING PROTEIN-RELATED"/>
    <property type="match status" value="1"/>
</dbReference>
<dbReference type="RefSeq" id="XP_056074617.1">
    <property type="nucleotide sequence ID" value="XM_056211144.1"/>
</dbReference>
<dbReference type="PANTHER" id="PTHR30383">
    <property type="entry name" value="THIOESTERASE 1/PROTEASE 1/LYSOPHOSPHOLIPASE L1"/>
    <property type="match status" value="1"/>
</dbReference>
<comment type="caution">
    <text evidence="5">The sequence shown here is derived from an EMBL/GenBank/DDBJ whole genome shotgun (WGS) entry which is preliminary data.</text>
</comment>
<dbReference type="OrthoDB" id="3915838at2759"/>
<dbReference type="Proteomes" id="UP001140513">
    <property type="component" value="Unassembled WGS sequence"/>
</dbReference>
<dbReference type="InterPro" id="IPR024079">
    <property type="entry name" value="MetalloPept_cat_dom_sf"/>
</dbReference>
<dbReference type="SUPFAM" id="SSF52266">
    <property type="entry name" value="SGNH hydrolase"/>
    <property type="match status" value="1"/>
</dbReference>
<evidence type="ECO:0000259" key="4">
    <source>
        <dbReference type="Pfam" id="PF13472"/>
    </source>
</evidence>
<evidence type="ECO:0000313" key="5">
    <source>
        <dbReference type="EMBL" id="KAJ4357758.1"/>
    </source>
</evidence>
<dbReference type="GO" id="GO:0004622">
    <property type="term" value="F:phosphatidylcholine lysophospholipase activity"/>
    <property type="evidence" value="ECO:0007669"/>
    <property type="project" value="TreeGrafter"/>
</dbReference>
<name>A0A9W9CEK2_9PLEO</name>
<dbReference type="Gene3D" id="3.40.390.10">
    <property type="entry name" value="Collagenase (Catalytic Domain)"/>
    <property type="match status" value="1"/>
</dbReference>
<protein>
    <recommendedName>
        <fullName evidence="4">SGNH hydrolase-type esterase domain-containing protein</fullName>
    </recommendedName>
</protein>
<feature type="domain" description="SGNH hydrolase-type esterase" evidence="4">
    <location>
        <begin position="117"/>
        <end position="315"/>
    </location>
</feature>
<dbReference type="SUPFAM" id="SSF69318">
    <property type="entry name" value="Integrin alpha N-terminal domain"/>
    <property type="match status" value="2"/>
</dbReference>
<keyword evidence="6" id="KW-1185">Reference proteome</keyword>
<evidence type="ECO:0000313" key="6">
    <source>
        <dbReference type="Proteomes" id="UP001140513"/>
    </source>
</evidence>
<dbReference type="InterPro" id="IPR036514">
    <property type="entry name" value="SGNH_hydro_sf"/>
</dbReference>
<feature type="compositionally biased region" description="Gly residues" evidence="2">
    <location>
        <begin position="972"/>
        <end position="982"/>
    </location>
</feature>
<dbReference type="EMBL" id="JAPEUX010000002">
    <property type="protein sequence ID" value="KAJ4357758.1"/>
    <property type="molecule type" value="Genomic_DNA"/>
</dbReference>
<feature type="chain" id="PRO_5040936106" description="SGNH hydrolase-type esterase domain-containing protein" evidence="3">
    <location>
        <begin position="24"/>
        <end position="1330"/>
    </location>
</feature>
<feature type="signal peptide" evidence="3">
    <location>
        <begin position="1"/>
        <end position="23"/>
    </location>
</feature>
<dbReference type="GO" id="GO:0008237">
    <property type="term" value="F:metallopeptidase activity"/>
    <property type="evidence" value="ECO:0007669"/>
    <property type="project" value="InterPro"/>
</dbReference>
<dbReference type="InterPro" id="IPR013830">
    <property type="entry name" value="SGNH_hydro"/>
</dbReference>
<sequence>MRPSFVTFSSLILNLLSLDWAVAASIGVIARTPTLDNDTSPVDLPSSAASTLLTTLAENETLSDEDRNPYVVHSDQIPMFNETKYSAPNISVLDTNETSSKGKRQNPNNVSLRIMPLGASITQGLNTVEHPDASTDIGYRLPLRQWLRNRAYEVNYIGSKKNGNFADNENEGHPGLQIHAVHEVMNPVLTNQKPNLVLLNAGTNDCVQADDSTLTPVDTGITWVTKIPDRMRSMLNDIYDQSEGVTVILSTLLPNFTPGTTGGYITLANSGIRDLYNEQKALGRRIILADMDMDGYWNQAADYSDVTHPNDAGYKKMAGIWAAAFLELEQASFLVEPVETGLGDDDSSGECMPSSGSFGSAVTSVDFDWGANDGAYSHSSTLKMTETWSVGPFNESLLSYNQFHFAQLVSFDDTDLLAHDELVVILDPEQRAYNSKKSSKTLPKAYLQYKYNYGNGELDENWTEVDIVGQGTPECLSRGVRFGDVNGDGLDDFICVNSEGSPFVSLNRGGSPPEFEYIGQIYSDRFTQAQSRLADIDGDGRLDYCGMDVSGDAWCHRNGGTGDAPTAKYKGYWQGMLLGAGGPTWDSLQTDIAGVRFLDINGDGRADYVFVNDDGSTTIYINQRGDRDDGPGLKPHWRQASVSHKGFPGDDTMSRNRILFGRVYGSGRQDYIQIIESKSGKEYSYKFSVWENTGSGGTKLNGDGVRFCDLDGDGLDDLVNIWGGGMVDAQKRVDNGDGSFSWKDWGRIAELAIDRKFVHLADWDGDGRCDLLTVDKSTGNVVLHTNNYAIGRFENGDGTYEDLSPHIAAGTSVVGGGLCPQGFSPAANNLAVHFGDLDGDGRADYLCMDPDGRTVGWLNLKSGLSALNQIKVSVGFDRANHRWADVDGDGKVDFIWVDKHTGNVQFWKNNGFIPSIGSSMNWVGYSSSWMTGQERGENILFPSMVKDSKRADYHVVHPRTGRGTTYLNNCSGDGGVGPGPDDGAGPADPGLSIPSLPDPNGGSDSGDSSCVYDKRSLGRRATCISPDAAVIAAASSKLPGVDWVTTAKTCNEPAFSDLVDTHAKAIEMMEFTPDLKLAWETPGFNRYFVASTLWQETAAWDAQSGKYAAVLDWARRTPGVPITPQKQTTYYCGNPSWAKPADYCSAYTGAKTFTPTYNPDCQNCNQIALCQKYFDTKRVDEITATKQRVEDLPYGQQWASREHMLIHEWFHNYMNDAVPSARWHVEDVQDTIDGQKLPIYGAGRAAHYAWQGVGSGSVLDGTIMEKTMENADSFAWMISYNWYDEVWVWADDGRWRGTTTKRDMDEDNLVVRKEGLWERSVNRLKSWLLH</sequence>
<organism evidence="5 6">
    <name type="scientific">Didymosphaeria variabile</name>
    <dbReference type="NCBI Taxonomy" id="1932322"/>
    <lineage>
        <taxon>Eukaryota</taxon>
        <taxon>Fungi</taxon>
        <taxon>Dikarya</taxon>
        <taxon>Ascomycota</taxon>
        <taxon>Pezizomycotina</taxon>
        <taxon>Dothideomycetes</taxon>
        <taxon>Pleosporomycetidae</taxon>
        <taxon>Pleosporales</taxon>
        <taxon>Massarineae</taxon>
        <taxon>Didymosphaeriaceae</taxon>
        <taxon>Didymosphaeria</taxon>
    </lineage>
</organism>
<feature type="compositionally biased region" description="Low complexity" evidence="2">
    <location>
        <begin position="983"/>
        <end position="1009"/>
    </location>
</feature>
<dbReference type="CDD" id="cd01833">
    <property type="entry name" value="XynB_like"/>
    <property type="match status" value="1"/>
</dbReference>
<dbReference type="Pfam" id="PF13517">
    <property type="entry name" value="FG-GAP_3"/>
    <property type="match status" value="2"/>
</dbReference>
<dbReference type="Pfam" id="PF13472">
    <property type="entry name" value="Lipase_GDSL_2"/>
    <property type="match status" value="1"/>
</dbReference>